<accession>A0A7X1B3A9</accession>
<dbReference type="RefSeq" id="WP_185658763.1">
    <property type="nucleotide sequence ID" value="NZ_CAWPOO010000005.1"/>
</dbReference>
<proteinExistence type="predicted"/>
<evidence type="ECO:0000313" key="3">
    <source>
        <dbReference type="Proteomes" id="UP000526501"/>
    </source>
</evidence>
<comment type="caution">
    <text evidence="2">The sequence shown here is derived from an EMBL/GenBank/DDBJ whole genome shotgun (WGS) entry which is preliminary data.</text>
</comment>
<evidence type="ECO:0000313" key="2">
    <source>
        <dbReference type="EMBL" id="MBC2604870.1"/>
    </source>
</evidence>
<reference evidence="2 3" key="1">
    <citation type="submission" date="2020-07" db="EMBL/GenBank/DDBJ databases">
        <authorList>
            <person name="Feng X."/>
        </authorList>
    </citation>
    <scope>NUCLEOTIDE SEQUENCE [LARGE SCALE GENOMIC DNA]</scope>
    <source>
        <strain evidence="2 3">JCM23202</strain>
    </source>
</reference>
<evidence type="ECO:0000256" key="1">
    <source>
        <dbReference type="SAM" id="Phobius"/>
    </source>
</evidence>
<dbReference type="EMBL" id="JACHVC010000005">
    <property type="protein sequence ID" value="MBC2604870.1"/>
    <property type="molecule type" value="Genomic_DNA"/>
</dbReference>
<name>A0A7X1B3A9_9BACT</name>
<keyword evidence="3" id="KW-1185">Reference proteome</keyword>
<dbReference type="Proteomes" id="UP000526501">
    <property type="component" value="Unassembled WGS sequence"/>
</dbReference>
<feature type="transmembrane region" description="Helical" evidence="1">
    <location>
        <begin position="60"/>
        <end position="81"/>
    </location>
</feature>
<keyword evidence="1" id="KW-0812">Transmembrane</keyword>
<protein>
    <submittedName>
        <fullName evidence="2">Uncharacterized protein</fullName>
    </submittedName>
</protein>
<keyword evidence="1" id="KW-1133">Transmembrane helix</keyword>
<organism evidence="2 3">
    <name type="scientific">Pelagicoccus albus</name>
    <dbReference type="NCBI Taxonomy" id="415222"/>
    <lineage>
        <taxon>Bacteria</taxon>
        <taxon>Pseudomonadati</taxon>
        <taxon>Verrucomicrobiota</taxon>
        <taxon>Opitutia</taxon>
        <taxon>Puniceicoccales</taxon>
        <taxon>Pelagicoccaceae</taxon>
        <taxon>Pelagicoccus</taxon>
    </lineage>
</organism>
<gene>
    <name evidence="2" type="ORF">H5P27_02330</name>
</gene>
<keyword evidence="1" id="KW-0472">Membrane</keyword>
<dbReference type="AlphaFoldDB" id="A0A7X1B3A9"/>
<sequence>MPEKRSKFTLDELMRSKRNERPGPEFWVRFDREFKAKQKLLIQKQLVDESRLKSPLFNRFYRIGALTATCGIAVVAVYLGFQTPIHEQGLALQEGQSTAPSATPSFAVASTASSKSKISEVKQQPAGLQEFATLAQSRAPKIVVQSALADNSTKPTRSQLTAMETLASLEETIRANRASGPAPTPSYQFVSSNGLFETAMADQEEDELEGVWDFENAFMLGRYADPLTGTLSSGLPSRSLNDIQQVSLSQLDEALSNTRRQSSRSLDALTVRF</sequence>